<dbReference type="Proteomes" id="UP000515871">
    <property type="component" value="Chromosome"/>
</dbReference>
<feature type="transmembrane region" description="Helical" evidence="1">
    <location>
        <begin position="345"/>
        <end position="365"/>
    </location>
</feature>
<evidence type="ECO:0008006" key="4">
    <source>
        <dbReference type="Google" id="ProtNLM"/>
    </source>
</evidence>
<feature type="transmembrane region" description="Helical" evidence="1">
    <location>
        <begin position="37"/>
        <end position="58"/>
    </location>
</feature>
<dbReference type="RefSeq" id="WP_154597381.1">
    <property type="nucleotide sequence ID" value="NZ_CP060587.1"/>
</dbReference>
<protein>
    <recommendedName>
        <fullName evidence="4">Polysaccharide biosynthesis protein</fullName>
    </recommendedName>
</protein>
<proteinExistence type="predicted"/>
<feature type="transmembrane region" description="Helical" evidence="1">
    <location>
        <begin position="371"/>
        <end position="393"/>
    </location>
</feature>
<feature type="transmembrane region" description="Helical" evidence="1">
    <location>
        <begin position="313"/>
        <end position="333"/>
    </location>
</feature>
<sequence>MLRKVAGFGLVPFLALAAPFFLLPIIALRADAGEWTAIALGQSAGAFAGTVVTYGWNLSGPVQLSGSNGERQRALWWEFLASSFLLWIGCAVLQAAALLLVLGGQDFVLGYAVALSLSAVGLTPAWFAVGVGRPSILLFWSAAPRLVSIVLAAFAILATHQLMWYPALLLGATLLGVLGFSVKTFRGHTRPAVPRGDVRARFAANGSVAASTIVSSSYSAGFLFFVGLAAPGALSVGLASCDRLFRFANQAVSTLSNALQAWVLEHDGPRGVRRRRSSVVAHIALGITGFLGFALLGPSVTSLLFGEDFASTYVVSIFFGLAFLAVSVSSVVIKHLMVPARLTRQILLATLVGAIAGIAMILSVARTSEDAGAAFSYLVAEGMVALVLSIAYARHVRRMA</sequence>
<keyword evidence="1" id="KW-0812">Transmembrane</keyword>
<feature type="transmembrane region" description="Helical" evidence="1">
    <location>
        <begin position="279"/>
        <end position="301"/>
    </location>
</feature>
<keyword evidence="1" id="KW-1133">Transmembrane helix</keyword>
<reference evidence="2 3" key="1">
    <citation type="submission" date="2020-08" db="EMBL/GenBank/DDBJ databases">
        <title>Novel species in genus Aeromicrobium.</title>
        <authorList>
            <person name="Zhang G."/>
        </authorList>
    </citation>
    <scope>NUCLEOTIDE SEQUENCE [LARGE SCALE GENOMIC DNA]</scope>
    <source>
        <strain evidence="3">zg-629</strain>
    </source>
</reference>
<feature type="transmembrane region" description="Helical" evidence="1">
    <location>
        <begin position="79"/>
        <end position="102"/>
    </location>
</feature>
<evidence type="ECO:0000313" key="2">
    <source>
        <dbReference type="EMBL" id="QNL94307.1"/>
    </source>
</evidence>
<organism evidence="2 3">
    <name type="scientific">Aeromicrobium senzhongii</name>
    <dbReference type="NCBI Taxonomy" id="2663859"/>
    <lineage>
        <taxon>Bacteria</taxon>
        <taxon>Bacillati</taxon>
        <taxon>Actinomycetota</taxon>
        <taxon>Actinomycetes</taxon>
        <taxon>Propionibacteriales</taxon>
        <taxon>Nocardioidaceae</taxon>
        <taxon>Aeromicrobium</taxon>
    </lineage>
</organism>
<evidence type="ECO:0000256" key="1">
    <source>
        <dbReference type="SAM" id="Phobius"/>
    </source>
</evidence>
<feature type="transmembrane region" description="Helical" evidence="1">
    <location>
        <begin position="136"/>
        <end position="157"/>
    </location>
</feature>
<keyword evidence="1" id="KW-0472">Membrane</keyword>
<evidence type="ECO:0000313" key="3">
    <source>
        <dbReference type="Proteomes" id="UP000515871"/>
    </source>
</evidence>
<dbReference type="EMBL" id="CP060587">
    <property type="protein sequence ID" value="QNL94307.1"/>
    <property type="molecule type" value="Genomic_DNA"/>
</dbReference>
<accession>A0ABX6ST39</accession>
<feature type="transmembrane region" description="Helical" evidence="1">
    <location>
        <begin position="108"/>
        <end position="129"/>
    </location>
</feature>
<feature type="transmembrane region" description="Helical" evidence="1">
    <location>
        <begin position="163"/>
        <end position="182"/>
    </location>
</feature>
<keyword evidence="3" id="KW-1185">Reference proteome</keyword>
<gene>
    <name evidence="2" type="ORF">H9L21_14700</name>
</gene>
<name>A0ABX6ST39_9ACTN</name>